<dbReference type="GO" id="GO:0006412">
    <property type="term" value="P:translation"/>
    <property type="evidence" value="ECO:0007669"/>
    <property type="project" value="UniProtKB-UniRule"/>
</dbReference>
<organism evidence="3">
    <name type="scientific">Roundia cardiophora</name>
    <dbReference type="NCBI Taxonomy" id="1403802"/>
    <lineage>
        <taxon>Eukaryota</taxon>
        <taxon>Sar</taxon>
        <taxon>Stramenopiles</taxon>
        <taxon>Ochrophyta</taxon>
        <taxon>Bacillariophyta</taxon>
        <taxon>Coscinodiscophyceae</taxon>
        <taxon>Thalassiosirophycidae</taxon>
        <taxon>Thalassiosirales</taxon>
        <taxon>Thalassiosiraceae</taxon>
        <taxon>Roundia</taxon>
    </lineage>
</organism>
<dbReference type="Pfam" id="PF01250">
    <property type="entry name" value="Ribosomal_S6"/>
    <property type="match status" value="1"/>
</dbReference>
<evidence type="ECO:0000256" key="1">
    <source>
        <dbReference type="ARBA" id="ARBA00009512"/>
    </source>
</evidence>
<dbReference type="SUPFAM" id="SSF54995">
    <property type="entry name" value="Ribosomal protein S6"/>
    <property type="match status" value="1"/>
</dbReference>
<dbReference type="InterPro" id="IPR020814">
    <property type="entry name" value="Ribosomal_S6_plastid/chlpt"/>
</dbReference>
<protein>
    <recommendedName>
        <fullName evidence="2">Small ribosomal subunit protein bS6c</fullName>
    </recommendedName>
</protein>
<comment type="function">
    <text evidence="2">Binds together with bS18 to 16S ribosomal RNA.</text>
</comment>
<accession>A0A089VPQ5</accession>
<sequence>MMTTLKYEMMIVLTEEFNENELKTWAFNYAKTLRRWNASEIAVISRGKRDLAYEIMNQNKGNFIQINFSSVPKCIENFSGHLKFDSNVLRYLILNKMDNVKNF</sequence>
<dbReference type="GO" id="GO:0070181">
    <property type="term" value="F:small ribosomal subunit rRNA binding"/>
    <property type="evidence" value="ECO:0007669"/>
    <property type="project" value="TreeGrafter"/>
</dbReference>
<dbReference type="HAMAP" id="MF_00360">
    <property type="entry name" value="Ribosomal_bS6"/>
    <property type="match status" value="1"/>
</dbReference>
<dbReference type="GeneID" id="20833971"/>
<keyword evidence="2" id="KW-0694">RNA-binding</keyword>
<keyword evidence="3" id="KW-0934">Plastid</keyword>
<keyword evidence="2 3" id="KW-0689">Ribosomal protein</keyword>
<comment type="subcellular location">
    <subcellularLocation>
        <location evidence="2">Plastid</location>
        <location evidence="2">Chloroplast</location>
    </subcellularLocation>
</comment>
<dbReference type="PANTHER" id="PTHR21011">
    <property type="entry name" value="MITOCHONDRIAL 28S RIBOSOMAL PROTEIN S6"/>
    <property type="match status" value="1"/>
</dbReference>
<keyword evidence="2" id="KW-0687">Ribonucleoprotein</keyword>
<keyword evidence="3" id="KW-0150">Chloroplast</keyword>
<geneLocation type="chloroplast" evidence="3"/>
<dbReference type="Gene3D" id="3.30.70.60">
    <property type="match status" value="1"/>
</dbReference>
<dbReference type="GO" id="GO:0009507">
    <property type="term" value="C:chloroplast"/>
    <property type="evidence" value="ECO:0007669"/>
    <property type="project" value="UniProtKB-SubCell"/>
</dbReference>
<evidence type="ECO:0000256" key="2">
    <source>
        <dbReference type="HAMAP-Rule" id="MF_00360"/>
    </source>
</evidence>
<dbReference type="RefSeq" id="YP_009093260.1">
    <property type="nucleotide sequence ID" value="NC_025312.1"/>
</dbReference>
<name>A0A089VPQ5_9STRA</name>
<keyword evidence="2" id="KW-0699">rRNA-binding</keyword>
<dbReference type="AlphaFoldDB" id="A0A089VPQ5"/>
<dbReference type="EMBL" id="KJ958483">
    <property type="protein sequence ID" value="AIR75933.1"/>
    <property type="molecule type" value="Genomic_DNA"/>
</dbReference>
<dbReference type="InterPro" id="IPR014717">
    <property type="entry name" value="Transl_elong_EF1B/ribsomal_bS6"/>
</dbReference>
<reference evidence="3" key="2">
    <citation type="submission" date="2014-06" db="EMBL/GenBank/DDBJ databases">
        <authorList>
            <person name="Sabir J.S.M."/>
            <person name="Yu M."/>
            <person name="Ashworth M.P."/>
            <person name="Baeshen N.A."/>
            <person name="Baeshen M.N."/>
            <person name="Bahieldin A."/>
            <person name="Theriot E.C."/>
            <person name="Jansen R.K."/>
        </authorList>
    </citation>
    <scope>NUCLEOTIDE SEQUENCE</scope>
</reference>
<dbReference type="CDD" id="cd00473">
    <property type="entry name" value="bS6"/>
    <property type="match status" value="1"/>
</dbReference>
<dbReference type="PANTHER" id="PTHR21011:SF1">
    <property type="entry name" value="SMALL RIBOSOMAL SUBUNIT PROTEIN BS6M"/>
    <property type="match status" value="1"/>
</dbReference>
<comment type="similarity">
    <text evidence="1 2">Belongs to the bacterial ribosomal protein bS6 family.</text>
</comment>
<dbReference type="InterPro" id="IPR000529">
    <property type="entry name" value="Ribosomal_bS6"/>
</dbReference>
<dbReference type="GO" id="GO:1990904">
    <property type="term" value="C:ribonucleoprotein complex"/>
    <property type="evidence" value="ECO:0007669"/>
    <property type="project" value="UniProtKB-KW"/>
</dbReference>
<evidence type="ECO:0000313" key="3">
    <source>
        <dbReference type="EMBL" id="AIR75933.1"/>
    </source>
</evidence>
<dbReference type="NCBIfam" id="TIGR00166">
    <property type="entry name" value="S6"/>
    <property type="match status" value="1"/>
</dbReference>
<proteinExistence type="inferred from homology"/>
<reference evidence="3" key="1">
    <citation type="journal article" date="2014" name="PLoS ONE">
        <title>Conserved gene order and expanded inverted repeats characterize plastid genomes of Thalassiosirales.</title>
        <authorList>
            <person name="Sabir J.S."/>
            <person name="Yu M."/>
            <person name="Ashworth M.P."/>
            <person name="Baeshen N.A."/>
            <person name="Baeshen M.N."/>
            <person name="Bahieldin A."/>
            <person name="Theriot E.C."/>
            <person name="Jansen R.K."/>
        </authorList>
    </citation>
    <scope>NUCLEOTIDE SEQUENCE</scope>
</reference>
<dbReference type="InterPro" id="IPR035980">
    <property type="entry name" value="Ribosomal_bS6_sf"/>
</dbReference>
<gene>
    <name evidence="2 3" type="primary">rps6</name>
</gene>
<dbReference type="GO" id="GO:0005840">
    <property type="term" value="C:ribosome"/>
    <property type="evidence" value="ECO:0007669"/>
    <property type="project" value="UniProtKB-KW"/>
</dbReference>
<dbReference type="GO" id="GO:0003735">
    <property type="term" value="F:structural constituent of ribosome"/>
    <property type="evidence" value="ECO:0007669"/>
    <property type="project" value="InterPro"/>
</dbReference>